<evidence type="ECO:0000313" key="2">
    <source>
        <dbReference type="EMBL" id="PQV64034.1"/>
    </source>
</evidence>
<organism evidence="2 3">
    <name type="scientific">Abditibacterium utsteinense</name>
    <dbReference type="NCBI Taxonomy" id="1960156"/>
    <lineage>
        <taxon>Bacteria</taxon>
        <taxon>Pseudomonadati</taxon>
        <taxon>Abditibacteriota</taxon>
        <taxon>Abditibacteriia</taxon>
        <taxon>Abditibacteriales</taxon>
        <taxon>Abditibacteriaceae</taxon>
        <taxon>Abditibacterium</taxon>
    </lineage>
</organism>
<name>A0A2S8STA2_9BACT</name>
<reference evidence="2 3" key="1">
    <citation type="journal article" date="2018" name="Syst. Appl. Microbiol.">
        <title>Abditibacterium utsteinense sp. nov., the first cultivated member of candidate phylum FBP, isolated from ice-free Antarctic soil samples.</title>
        <authorList>
            <person name="Tahon G."/>
            <person name="Tytgat B."/>
            <person name="Lebbe L."/>
            <person name="Carlier A."/>
            <person name="Willems A."/>
        </authorList>
    </citation>
    <scope>NUCLEOTIDE SEQUENCE [LARGE SCALE GENOMIC DNA]</scope>
    <source>
        <strain evidence="2 3">LMG 29911</strain>
    </source>
</reference>
<keyword evidence="3" id="KW-1185">Reference proteome</keyword>
<dbReference type="EMBL" id="NIGF01000007">
    <property type="protein sequence ID" value="PQV64034.1"/>
    <property type="molecule type" value="Genomic_DNA"/>
</dbReference>
<evidence type="ECO:0008006" key="4">
    <source>
        <dbReference type="Google" id="ProtNLM"/>
    </source>
</evidence>
<dbReference type="Proteomes" id="UP000237684">
    <property type="component" value="Unassembled WGS sequence"/>
</dbReference>
<dbReference type="Pfam" id="PF20935">
    <property type="entry name" value="DUF6847"/>
    <property type="match status" value="1"/>
</dbReference>
<keyword evidence="1" id="KW-0175">Coiled coil</keyword>
<accession>A0A2S8STA2</accession>
<protein>
    <recommendedName>
        <fullName evidence="4">Septicolysin</fullName>
    </recommendedName>
</protein>
<dbReference type="AlphaFoldDB" id="A0A2S8STA2"/>
<dbReference type="RefSeq" id="WP_105483509.1">
    <property type="nucleotide sequence ID" value="NZ_NIGF01000007.1"/>
</dbReference>
<proteinExistence type="predicted"/>
<dbReference type="InParanoid" id="A0A2S8STA2"/>
<gene>
    <name evidence="2" type="ORF">B1R32_10759</name>
</gene>
<dbReference type="Gene3D" id="6.10.320.10">
    <property type="match status" value="1"/>
</dbReference>
<evidence type="ECO:0000256" key="1">
    <source>
        <dbReference type="SAM" id="Coils"/>
    </source>
</evidence>
<sequence length="152" mass="16931">MRLAEALILRADCQKRFEQLKQRIVGNAKVQEGDEPAENPDQLIKEMEAVADELLDLIQRINKTNSTTPLQSGKSLSDALADRDVLMLKRTVYSSLAAAASVTQARTSKSEVKFKSTVSVPEIQKLIDSLSKSYRELDGEIQELNWKADLLA</sequence>
<evidence type="ECO:0000313" key="3">
    <source>
        <dbReference type="Proteomes" id="UP000237684"/>
    </source>
</evidence>
<dbReference type="NCBIfam" id="NF038048">
    <property type="entry name" value="DIP1984_fam"/>
    <property type="match status" value="1"/>
</dbReference>
<dbReference type="InterPro" id="IPR047741">
    <property type="entry name" value="DIP1984-like"/>
</dbReference>
<dbReference type="OrthoDB" id="3730241at2"/>
<feature type="coiled-coil region" evidence="1">
    <location>
        <begin position="3"/>
        <end position="64"/>
    </location>
</feature>
<comment type="caution">
    <text evidence="2">The sequence shown here is derived from an EMBL/GenBank/DDBJ whole genome shotgun (WGS) entry which is preliminary data.</text>
</comment>
<dbReference type="CDD" id="cd12208">
    <property type="entry name" value="DIP1984-like"/>
    <property type="match status" value="1"/>
</dbReference>